<dbReference type="CDD" id="cd02966">
    <property type="entry name" value="TlpA_like_family"/>
    <property type="match status" value="1"/>
</dbReference>
<dbReference type="Pfam" id="PF00578">
    <property type="entry name" value="AhpC-TSA"/>
    <property type="match status" value="1"/>
</dbReference>
<organism evidence="6 7">
    <name type="scientific">Flavobacterium rivulicola</name>
    <dbReference type="NCBI Taxonomy" id="2732161"/>
    <lineage>
        <taxon>Bacteria</taxon>
        <taxon>Pseudomonadati</taxon>
        <taxon>Bacteroidota</taxon>
        <taxon>Flavobacteriia</taxon>
        <taxon>Flavobacteriales</taxon>
        <taxon>Flavobacteriaceae</taxon>
        <taxon>Flavobacterium</taxon>
    </lineage>
</organism>
<dbReference type="Proteomes" id="UP000536509">
    <property type="component" value="Unassembled WGS sequence"/>
</dbReference>
<comment type="subcellular location">
    <subcellularLocation>
        <location evidence="1">Cell envelope</location>
    </subcellularLocation>
</comment>
<evidence type="ECO:0000256" key="4">
    <source>
        <dbReference type="ARBA" id="ARBA00023284"/>
    </source>
</evidence>
<dbReference type="EMBL" id="JABEVX010000007">
    <property type="protein sequence ID" value="NNT72729.1"/>
    <property type="molecule type" value="Genomic_DNA"/>
</dbReference>
<dbReference type="PROSITE" id="PS51352">
    <property type="entry name" value="THIOREDOXIN_2"/>
    <property type="match status" value="1"/>
</dbReference>
<dbReference type="GO" id="GO:0016491">
    <property type="term" value="F:oxidoreductase activity"/>
    <property type="evidence" value="ECO:0007669"/>
    <property type="project" value="InterPro"/>
</dbReference>
<dbReference type="InterPro" id="IPR013766">
    <property type="entry name" value="Thioredoxin_domain"/>
</dbReference>
<dbReference type="InterPro" id="IPR000866">
    <property type="entry name" value="AhpC/TSA"/>
</dbReference>
<comment type="caution">
    <text evidence="6">The sequence shown here is derived from an EMBL/GenBank/DDBJ whole genome shotgun (WGS) entry which is preliminary data.</text>
</comment>
<evidence type="ECO:0000313" key="7">
    <source>
        <dbReference type="Proteomes" id="UP000536509"/>
    </source>
</evidence>
<dbReference type="PANTHER" id="PTHR42852">
    <property type="entry name" value="THIOL:DISULFIDE INTERCHANGE PROTEIN DSBE"/>
    <property type="match status" value="1"/>
</dbReference>
<evidence type="ECO:0000256" key="2">
    <source>
        <dbReference type="ARBA" id="ARBA00022748"/>
    </source>
</evidence>
<feature type="domain" description="Thioredoxin" evidence="5">
    <location>
        <begin position="1"/>
        <end position="136"/>
    </location>
</feature>
<dbReference type="InterPro" id="IPR050553">
    <property type="entry name" value="Thioredoxin_ResA/DsbE_sf"/>
</dbReference>
<name>A0A7Y3RA36_9FLAO</name>
<keyword evidence="4" id="KW-0676">Redox-active center</keyword>
<reference evidence="6 7" key="1">
    <citation type="submission" date="2020-05" db="EMBL/GenBank/DDBJ databases">
        <title>Draft genome of Flavobacterium sp. IMCC34852.</title>
        <authorList>
            <person name="Song J."/>
            <person name="Cho J.-C."/>
        </authorList>
    </citation>
    <scope>NUCLEOTIDE SEQUENCE [LARGE SCALE GENOMIC DNA]</scope>
    <source>
        <strain evidence="6 7">IMCC34852</strain>
    </source>
</reference>
<keyword evidence="7" id="KW-1185">Reference proteome</keyword>
<evidence type="ECO:0000313" key="6">
    <source>
        <dbReference type="EMBL" id="NNT72729.1"/>
    </source>
</evidence>
<evidence type="ECO:0000256" key="3">
    <source>
        <dbReference type="ARBA" id="ARBA00023157"/>
    </source>
</evidence>
<evidence type="ECO:0000256" key="1">
    <source>
        <dbReference type="ARBA" id="ARBA00004196"/>
    </source>
</evidence>
<dbReference type="GO" id="GO:0030313">
    <property type="term" value="C:cell envelope"/>
    <property type="evidence" value="ECO:0007669"/>
    <property type="project" value="UniProtKB-SubCell"/>
</dbReference>
<dbReference type="PANTHER" id="PTHR42852:SF6">
    <property type="entry name" value="THIOL:DISULFIDE INTERCHANGE PROTEIN DSBE"/>
    <property type="match status" value="1"/>
</dbReference>
<dbReference type="AlphaFoldDB" id="A0A7Y3RA36"/>
<dbReference type="SUPFAM" id="SSF52833">
    <property type="entry name" value="Thioredoxin-like"/>
    <property type="match status" value="1"/>
</dbReference>
<evidence type="ECO:0000259" key="5">
    <source>
        <dbReference type="PROSITE" id="PS51352"/>
    </source>
</evidence>
<protein>
    <submittedName>
        <fullName evidence="6">TlpA family protein disulfide reductase</fullName>
    </submittedName>
</protein>
<accession>A0A7Y3RA36</accession>
<dbReference type="GO" id="GO:0016209">
    <property type="term" value="F:antioxidant activity"/>
    <property type="evidence" value="ECO:0007669"/>
    <property type="project" value="InterPro"/>
</dbReference>
<gene>
    <name evidence="6" type="ORF">HKT18_10925</name>
</gene>
<proteinExistence type="predicted"/>
<sequence length="136" mass="15290">MAPDFKAPNPDGKMVSLKESLGKVTLIDFWASWCMPCRKENPKVVALYNEFHSKGFNVISVSLDKDADQWKEAIAKDKLTWTQVSNLKEMEDPIAKQYGIELIPTTFLLDASGKIVGIDLPHEELKAKIQALLKTK</sequence>
<dbReference type="GO" id="GO:0017004">
    <property type="term" value="P:cytochrome complex assembly"/>
    <property type="evidence" value="ECO:0007669"/>
    <property type="project" value="UniProtKB-KW"/>
</dbReference>
<dbReference type="Gene3D" id="3.40.30.10">
    <property type="entry name" value="Glutaredoxin"/>
    <property type="match status" value="1"/>
</dbReference>
<keyword evidence="3" id="KW-1015">Disulfide bond</keyword>
<dbReference type="InterPro" id="IPR036249">
    <property type="entry name" value="Thioredoxin-like_sf"/>
</dbReference>
<keyword evidence="2" id="KW-0201">Cytochrome c-type biogenesis</keyword>